<evidence type="ECO:0000313" key="3">
    <source>
        <dbReference type="Proteomes" id="UP000780801"/>
    </source>
</evidence>
<organism evidence="2 3">
    <name type="scientific">Lunasporangiospora selenospora</name>
    <dbReference type="NCBI Taxonomy" id="979761"/>
    <lineage>
        <taxon>Eukaryota</taxon>
        <taxon>Fungi</taxon>
        <taxon>Fungi incertae sedis</taxon>
        <taxon>Mucoromycota</taxon>
        <taxon>Mortierellomycotina</taxon>
        <taxon>Mortierellomycetes</taxon>
        <taxon>Mortierellales</taxon>
        <taxon>Mortierellaceae</taxon>
        <taxon>Lunasporangiospora</taxon>
    </lineage>
</organism>
<evidence type="ECO:0000256" key="1">
    <source>
        <dbReference type="SAM" id="SignalP"/>
    </source>
</evidence>
<comment type="caution">
    <text evidence="2">The sequence shown here is derived from an EMBL/GenBank/DDBJ whole genome shotgun (WGS) entry which is preliminary data.</text>
</comment>
<dbReference type="AlphaFoldDB" id="A0A9P6FRL4"/>
<keyword evidence="1" id="KW-0732">Signal</keyword>
<dbReference type="OrthoDB" id="10369972at2759"/>
<feature type="signal peptide" evidence="1">
    <location>
        <begin position="1"/>
        <end position="27"/>
    </location>
</feature>
<proteinExistence type="predicted"/>
<evidence type="ECO:0000313" key="2">
    <source>
        <dbReference type="EMBL" id="KAF9579470.1"/>
    </source>
</evidence>
<sequence>MPALTKLVFLAAATTIAVLFTPTPVSAGGRCEIQFQPGYSIKFDSLMTYDMDGNGRCKISNVCDGPVGWSHEKFFEECKRCFHYATYSKNDGCVKISKRPPMGGEYECRCSKAFFRGVCKCDNK</sequence>
<dbReference type="Proteomes" id="UP000780801">
    <property type="component" value="Unassembled WGS sequence"/>
</dbReference>
<name>A0A9P6FRL4_9FUNG</name>
<keyword evidence="3" id="KW-1185">Reference proteome</keyword>
<protein>
    <recommendedName>
        <fullName evidence="4">Secreted protein</fullName>
    </recommendedName>
</protein>
<dbReference type="EMBL" id="JAABOA010002733">
    <property type="protein sequence ID" value="KAF9579470.1"/>
    <property type="molecule type" value="Genomic_DNA"/>
</dbReference>
<accession>A0A9P6FRL4</accession>
<evidence type="ECO:0008006" key="4">
    <source>
        <dbReference type="Google" id="ProtNLM"/>
    </source>
</evidence>
<feature type="chain" id="PRO_5040488289" description="Secreted protein" evidence="1">
    <location>
        <begin position="28"/>
        <end position="124"/>
    </location>
</feature>
<reference evidence="2" key="1">
    <citation type="journal article" date="2020" name="Fungal Divers.">
        <title>Resolving the Mortierellaceae phylogeny through synthesis of multi-gene phylogenetics and phylogenomics.</title>
        <authorList>
            <person name="Vandepol N."/>
            <person name="Liber J."/>
            <person name="Desiro A."/>
            <person name="Na H."/>
            <person name="Kennedy M."/>
            <person name="Barry K."/>
            <person name="Grigoriev I.V."/>
            <person name="Miller A.N."/>
            <person name="O'Donnell K."/>
            <person name="Stajich J.E."/>
            <person name="Bonito G."/>
        </authorList>
    </citation>
    <scope>NUCLEOTIDE SEQUENCE</scope>
    <source>
        <strain evidence="2">KOD1015</strain>
    </source>
</reference>
<gene>
    <name evidence="2" type="ORF">BGW38_004256</name>
</gene>